<protein>
    <recommendedName>
        <fullName evidence="2">ATPase AAA-type core domain-containing protein</fullName>
    </recommendedName>
</protein>
<evidence type="ECO:0000256" key="1">
    <source>
        <dbReference type="ARBA" id="ARBA00005378"/>
    </source>
</evidence>
<dbReference type="Pfam" id="PF00004">
    <property type="entry name" value="AAA"/>
    <property type="match status" value="1"/>
</dbReference>
<dbReference type="GO" id="GO:0006261">
    <property type="term" value="P:DNA-templated DNA replication"/>
    <property type="evidence" value="ECO:0007669"/>
    <property type="project" value="TreeGrafter"/>
</dbReference>
<dbReference type="AlphaFoldDB" id="A0AAU9T1R7"/>
<dbReference type="InterPro" id="IPR003959">
    <property type="entry name" value="ATPase_AAA_core"/>
</dbReference>
<reference evidence="3 4" key="1">
    <citation type="submission" date="2022-03" db="EMBL/GenBank/DDBJ databases">
        <authorList>
            <person name="Nunn A."/>
            <person name="Chopra R."/>
            <person name="Nunn A."/>
            <person name="Contreras Garrido A."/>
        </authorList>
    </citation>
    <scope>NUCLEOTIDE SEQUENCE [LARGE SCALE GENOMIC DNA]</scope>
</reference>
<sequence length="164" mass="17831">MASLSSSTPGHAYEIPWVENYRPTKVVDIVGNEDAVSRLQVIARDGNMPSLILSVRIPSLPVSCHLRRTQNIPQKMVGGSFENWEKDHMLAGEEPVVVNLRSLGPPGTGKTTSILALAHELLGPNFKEAVLELNASDDRGIDVVRNKIKMFAQKKVALPPGGTK</sequence>
<dbReference type="EMBL" id="CAJVSB020000875">
    <property type="protein sequence ID" value="CAH2075722.1"/>
    <property type="molecule type" value="Genomic_DNA"/>
</dbReference>
<dbReference type="GO" id="GO:0005524">
    <property type="term" value="F:ATP binding"/>
    <property type="evidence" value="ECO:0007669"/>
    <property type="project" value="InterPro"/>
</dbReference>
<dbReference type="CDD" id="cd00009">
    <property type="entry name" value="AAA"/>
    <property type="match status" value="1"/>
</dbReference>
<dbReference type="GO" id="GO:0003689">
    <property type="term" value="F:DNA clamp loader activity"/>
    <property type="evidence" value="ECO:0007669"/>
    <property type="project" value="TreeGrafter"/>
</dbReference>
<dbReference type="GO" id="GO:0016887">
    <property type="term" value="F:ATP hydrolysis activity"/>
    <property type="evidence" value="ECO:0007669"/>
    <property type="project" value="InterPro"/>
</dbReference>
<dbReference type="Proteomes" id="UP000836841">
    <property type="component" value="Unassembled WGS sequence"/>
</dbReference>
<dbReference type="GO" id="GO:0006281">
    <property type="term" value="P:DNA repair"/>
    <property type="evidence" value="ECO:0007669"/>
    <property type="project" value="TreeGrafter"/>
</dbReference>
<gene>
    <name evidence="3" type="ORF">TAV2_LOCUS22428</name>
</gene>
<dbReference type="Gene3D" id="3.40.50.300">
    <property type="entry name" value="P-loop containing nucleotide triphosphate hydrolases"/>
    <property type="match status" value="2"/>
</dbReference>
<evidence type="ECO:0000313" key="3">
    <source>
        <dbReference type="EMBL" id="CAH2075722.1"/>
    </source>
</evidence>
<dbReference type="GO" id="GO:0005663">
    <property type="term" value="C:DNA replication factor C complex"/>
    <property type="evidence" value="ECO:0007669"/>
    <property type="project" value="TreeGrafter"/>
</dbReference>
<evidence type="ECO:0000313" key="4">
    <source>
        <dbReference type="Proteomes" id="UP000836841"/>
    </source>
</evidence>
<feature type="domain" description="ATPase AAA-type core" evidence="2">
    <location>
        <begin position="104"/>
        <end position="151"/>
    </location>
</feature>
<dbReference type="InterPro" id="IPR027417">
    <property type="entry name" value="P-loop_NTPase"/>
</dbReference>
<dbReference type="PANTHER" id="PTHR11669">
    <property type="entry name" value="REPLICATION FACTOR C / DNA POLYMERASE III GAMMA-TAU SUBUNIT"/>
    <property type="match status" value="1"/>
</dbReference>
<dbReference type="SUPFAM" id="SSF52540">
    <property type="entry name" value="P-loop containing nucleoside triphosphate hydrolases"/>
    <property type="match status" value="1"/>
</dbReference>
<proteinExistence type="inferred from homology"/>
<comment type="similarity">
    <text evidence="1">Belongs to the activator 1 small subunits family.</text>
</comment>
<dbReference type="GO" id="GO:0005634">
    <property type="term" value="C:nucleus"/>
    <property type="evidence" value="ECO:0007669"/>
    <property type="project" value="TreeGrafter"/>
</dbReference>
<evidence type="ECO:0000259" key="2">
    <source>
        <dbReference type="Pfam" id="PF00004"/>
    </source>
</evidence>
<dbReference type="PANTHER" id="PTHR11669:SF5">
    <property type="entry name" value="REPLICATION FACTOR C SUBUNIT 2"/>
    <property type="match status" value="1"/>
</dbReference>
<name>A0AAU9T1R7_THLAR</name>
<organism evidence="3 4">
    <name type="scientific">Thlaspi arvense</name>
    <name type="common">Field penny-cress</name>
    <dbReference type="NCBI Taxonomy" id="13288"/>
    <lineage>
        <taxon>Eukaryota</taxon>
        <taxon>Viridiplantae</taxon>
        <taxon>Streptophyta</taxon>
        <taxon>Embryophyta</taxon>
        <taxon>Tracheophyta</taxon>
        <taxon>Spermatophyta</taxon>
        <taxon>Magnoliopsida</taxon>
        <taxon>eudicotyledons</taxon>
        <taxon>Gunneridae</taxon>
        <taxon>Pentapetalae</taxon>
        <taxon>rosids</taxon>
        <taxon>malvids</taxon>
        <taxon>Brassicales</taxon>
        <taxon>Brassicaceae</taxon>
        <taxon>Thlaspideae</taxon>
        <taxon>Thlaspi</taxon>
    </lineage>
</organism>
<keyword evidence="4" id="KW-1185">Reference proteome</keyword>
<accession>A0AAU9T1R7</accession>
<dbReference type="InterPro" id="IPR050238">
    <property type="entry name" value="DNA_Rep/Repair_Clamp_Loader"/>
</dbReference>
<comment type="caution">
    <text evidence="3">The sequence shown here is derived from an EMBL/GenBank/DDBJ whole genome shotgun (WGS) entry which is preliminary data.</text>
</comment>